<feature type="non-terminal residue" evidence="2">
    <location>
        <position position="35"/>
    </location>
</feature>
<protein>
    <submittedName>
        <fullName evidence="2">Uncharacterized protein</fullName>
    </submittedName>
</protein>
<feature type="compositionally biased region" description="Basic residues" evidence="1">
    <location>
        <begin position="14"/>
        <end position="23"/>
    </location>
</feature>
<comment type="caution">
    <text evidence="2">The sequence shown here is derived from an EMBL/GenBank/DDBJ whole genome shotgun (WGS) entry which is preliminary data.</text>
</comment>
<reference evidence="2" key="1">
    <citation type="journal article" date="2014" name="Front. Microbiol.">
        <title>High frequency of phylogenetically diverse reductive dehalogenase-homologous genes in deep subseafloor sedimentary metagenomes.</title>
        <authorList>
            <person name="Kawai M."/>
            <person name="Futagami T."/>
            <person name="Toyoda A."/>
            <person name="Takaki Y."/>
            <person name="Nishi S."/>
            <person name="Hori S."/>
            <person name="Arai W."/>
            <person name="Tsubouchi T."/>
            <person name="Morono Y."/>
            <person name="Uchiyama I."/>
            <person name="Ito T."/>
            <person name="Fujiyama A."/>
            <person name="Inagaki F."/>
            <person name="Takami H."/>
        </authorList>
    </citation>
    <scope>NUCLEOTIDE SEQUENCE</scope>
    <source>
        <strain evidence="2">Expedition CK06-06</strain>
    </source>
</reference>
<proteinExistence type="predicted"/>
<sequence>MRGNMVAPEGNQFWKKRTSHGVKGKFTSNEDLEKA</sequence>
<dbReference type="EMBL" id="BARS01058772">
    <property type="protein sequence ID" value="GAG41930.1"/>
    <property type="molecule type" value="Genomic_DNA"/>
</dbReference>
<dbReference type="AlphaFoldDB" id="X0XFP1"/>
<evidence type="ECO:0000256" key="1">
    <source>
        <dbReference type="SAM" id="MobiDB-lite"/>
    </source>
</evidence>
<evidence type="ECO:0000313" key="2">
    <source>
        <dbReference type="EMBL" id="GAG41930.1"/>
    </source>
</evidence>
<gene>
    <name evidence="2" type="ORF">S01H1_85522</name>
</gene>
<dbReference type="Gene3D" id="1.10.132.80">
    <property type="match status" value="1"/>
</dbReference>
<name>X0XFP1_9ZZZZ</name>
<feature type="region of interest" description="Disordered" evidence="1">
    <location>
        <begin position="1"/>
        <end position="35"/>
    </location>
</feature>
<accession>X0XFP1</accession>
<organism evidence="2">
    <name type="scientific">marine sediment metagenome</name>
    <dbReference type="NCBI Taxonomy" id="412755"/>
    <lineage>
        <taxon>unclassified sequences</taxon>
        <taxon>metagenomes</taxon>
        <taxon>ecological metagenomes</taxon>
    </lineage>
</organism>